<gene>
    <name evidence="3" type="ordered locus">MEALZ_0539</name>
</gene>
<feature type="domain" description="SsuA/THI5-like" evidence="2">
    <location>
        <begin position="58"/>
        <end position="246"/>
    </location>
</feature>
<organism evidence="3 4">
    <name type="scientific">Methylotuvimicrobium alcaliphilum (strain DSM 19304 / NCIMB 14124 / VKM B-2133 / 20Z)</name>
    <name type="common">Methylomicrobium alcaliphilum</name>
    <dbReference type="NCBI Taxonomy" id="1091494"/>
    <lineage>
        <taxon>Bacteria</taxon>
        <taxon>Pseudomonadati</taxon>
        <taxon>Pseudomonadota</taxon>
        <taxon>Gammaproteobacteria</taxon>
        <taxon>Methylococcales</taxon>
        <taxon>Methylococcaceae</taxon>
        <taxon>Methylotuvimicrobium</taxon>
    </lineage>
</organism>
<dbReference type="KEGG" id="mah:MEALZ_0539"/>
<dbReference type="InterPro" id="IPR015168">
    <property type="entry name" value="SsuA/THI5"/>
</dbReference>
<name>G4SZ87_META2</name>
<keyword evidence="4" id="KW-1185">Reference proteome</keyword>
<feature type="signal peptide" evidence="1">
    <location>
        <begin position="1"/>
        <end position="20"/>
    </location>
</feature>
<dbReference type="SUPFAM" id="SSF53850">
    <property type="entry name" value="Periplasmic binding protein-like II"/>
    <property type="match status" value="1"/>
</dbReference>
<evidence type="ECO:0000313" key="3">
    <source>
        <dbReference type="EMBL" id="CCE22237.1"/>
    </source>
</evidence>
<reference evidence="4" key="1">
    <citation type="journal article" date="2012" name="J. Bacteriol.">
        <title>Genome sequence of the haloalkaliphilic methanotrophic bacterium Methylomicrobium alcaliphilum 20Z.</title>
        <authorList>
            <person name="Vuilleumier S."/>
            <person name="Khmelenina V.N."/>
            <person name="Bringel F."/>
            <person name="Reshetnikov A.S."/>
            <person name="Lajus A."/>
            <person name="Mangenot S."/>
            <person name="Rouy Z."/>
            <person name="Op den Camp H.J."/>
            <person name="Jetten M.S."/>
            <person name="Dispirito A.A."/>
            <person name="Dunfield P."/>
            <person name="Klotz M.G."/>
            <person name="Semrau J.D."/>
            <person name="Stein L.Y."/>
            <person name="Barbe V."/>
            <person name="Medigue C."/>
            <person name="Trotsenko Y.A."/>
            <person name="Kalyuzhnaya M.G."/>
        </authorList>
    </citation>
    <scope>NUCLEOTIDE SEQUENCE [LARGE SCALE GENOMIC DNA]</scope>
    <source>
        <strain evidence="4">DSM 19304 / NCIMB 14124 / VKM B-2133 / 20Z</strain>
    </source>
</reference>
<dbReference type="Gene3D" id="3.40.190.10">
    <property type="entry name" value="Periplasmic binding protein-like II"/>
    <property type="match status" value="2"/>
</dbReference>
<dbReference type="PANTHER" id="PTHR30024">
    <property type="entry name" value="ALIPHATIC SULFONATES-BINDING PROTEIN-RELATED"/>
    <property type="match status" value="1"/>
</dbReference>
<evidence type="ECO:0000256" key="1">
    <source>
        <dbReference type="SAM" id="SignalP"/>
    </source>
</evidence>
<dbReference type="Proteomes" id="UP000008315">
    <property type="component" value="Chromosome"/>
</dbReference>
<evidence type="ECO:0000313" key="4">
    <source>
        <dbReference type="Proteomes" id="UP000008315"/>
    </source>
</evidence>
<dbReference type="Pfam" id="PF09084">
    <property type="entry name" value="NMT1"/>
    <property type="match status" value="1"/>
</dbReference>
<dbReference type="RefSeq" id="WP_014147045.1">
    <property type="nucleotide sequence ID" value="NC_016112.1"/>
</dbReference>
<dbReference type="HOGENOM" id="CLU_074574_0_0_6"/>
<proteinExistence type="predicted"/>
<dbReference type="PATRIC" id="fig|271065.3.peg.555"/>
<dbReference type="EMBL" id="FO082060">
    <property type="protein sequence ID" value="CCE22237.1"/>
    <property type="molecule type" value="Genomic_DNA"/>
</dbReference>
<evidence type="ECO:0000259" key="2">
    <source>
        <dbReference type="Pfam" id="PF09084"/>
    </source>
</evidence>
<keyword evidence="1" id="KW-0732">Signal</keyword>
<protein>
    <submittedName>
        <fullName evidence="3">ABC transporter substrate-binding protein</fullName>
    </submittedName>
</protein>
<accession>G4SZ87</accession>
<dbReference type="AlphaFoldDB" id="G4SZ87"/>
<dbReference type="STRING" id="1091494.MEALZ_0539"/>
<dbReference type="PANTHER" id="PTHR30024:SF48">
    <property type="entry name" value="ABC TRANSPORTER SUBSTRATE-BINDING PROTEIN"/>
    <property type="match status" value="1"/>
</dbReference>
<feature type="chain" id="PRO_5003468316" evidence="1">
    <location>
        <begin position="21"/>
        <end position="324"/>
    </location>
</feature>
<sequence length="324" mass="36251">MKKQLHFLWLGLLFSINSFATEPVTIRLGILEFGTAAWEVQTLQSAKLDESGKFKLAIHPLANPEAGKIALQSGAVDIIVSDWIWVSKLRSTGADYTFYPYSNVSGGLVVTENSPIKTLNDLKDKRLGIAGGELDKNGLLMQAVFQQQGNREIASSIEKVYGAPPLLNQQMLSNRLDAVMTYWHFAAKLEAQGYRQIIDGQALIKTLGIDEEVPTLGYVFKQSWAERHKQALTGFLQATRQARALLCESDEAWQKILPLTQTDDTHTQSVLRKRYCEGTVKQWGGQEKNAANRIYRILKTVSHNKLTGKDDNLQPGTFWVADQE</sequence>